<reference evidence="2 3" key="1">
    <citation type="submission" date="2015-07" db="EMBL/GenBank/DDBJ databases">
        <title>High-quality genome of monoxenous trypanosomatid Leptomonas pyrrhocoris.</title>
        <authorList>
            <person name="Flegontov P."/>
            <person name="Butenko A."/>
            <person name="Firsov S."/>
            <person name="Vlcek C."/>
            <person name="Logacheva M.D."/>
            <person name="Field M."/>
            <person name="Filatov D."/>
            <person name="Flegontova O."/>
            <person name="Gerasimov E."/>
            <person name="Jackson A.P."/>
            <person name="Kelly S."/>
            <person name="Opperdoes F."/>
            <person name="O'Reilly A."/>
            <person name="Votypka J."/>
            <person name="Yurchenko V."/>
            <person name="Lukes J."/>
        </authorList>
    </citation>
    <scope>NUCLEOTIDE SEQUENCE [LARGE SCALE GENOMIC DNA]</scope>
    <source>
        <strain evidence="2">H10</strain>
    </source>
</reference>
<dbReference type="EMBL" id="LGTL01000006">
    <property type="protein sequence ID" value="KPA81604.1"/>
    <property type="molecule type" value="Genomic_DNA"/>
</dbReference>
<name>A0A0M9G3H6_LEPPY</name>
<dbReference type="GeneID" id="26904229"/>
<feature type="transmembrane region" description="Helical" evidence="1">
    <location>
        <begin position="43"/>
        <end position="64"/>
    </location>
</feature>
<dbReference type="OMA" id="RFCESSF"/>
<protein>
    <submittedName>
        <fullName evidence="2">Uncharacterized protein</fullName>
    </submittedName>
</protein>
<keyword evidence="3" id="KW-1185">Reference proteome</keyword>
<organism evidence="2 3">
    <name type="scientific">Leptomonas pyrrhocoris</name>
    <name type="common">Firebug parasite</name>
    <dbReference type="NCBI Taxonomy" id="157538"/>
    <lineage>
        <taxon>Eukaryota</taxon>
        <taxon>Discoba</taxon>
        <taxon>Euglenozoa</taxon>
        <taxon>Kinetoplastea</taxon>
        <taxon>Metakinetoplastina</taxon>
        <taxon>Trypanosomatida</taxon>
        <taxon>Trypanosomatidae</taxon>
        <taxon>Leishmaniinae</taxon>
        <taxon>Leptomonas</taxon>
    </lineage>
</organism>
<evidence type="ECO:0000313" key="3">
    <source>
        <dbReference type="Proteomes" id="UP000037923"/>
    </source>
</evidence>
<dbReference type="VEuPathDB" id="TriTrypDB:LpyrH10_06_3080"/>
<keyword evidence="1" id="KW-0472">Membrane</keyword>
<keyword evidence="1" id="KW-1133">Transmembrane helix</keyword>
<evidence type="ECO:0000256" key="1">
    <source>
        <dbReference type="SAM" id="Phobius"/>
    </source>
</evidence>
<dbReference type="Proteomes" id="UP000037923">
    <property type="component" value="Unassembled WGS sequence"/>
</dbReference>
<keyword evidence="1" id="KW-0812">Transmembrane</keyword>
<comment type="caution">
    <text evidence="2">The sequence shown here is derived from an EMBL/GenBank/DDBJ whole genome shotgun (WGS) entry which is preliminary data.</text>
</comment>
<dbReference type="AlphaFoldDB" id="A0A0M9G3H6"/>
<evidence type="ECO:0000313" key="2">
    <source>
        <dbReference type="EMBL" id="KPA81605.1"/>
    </source>
</evidence>
<accession>A0A0M9G3H6</accession>
<proteinExistence type="predicted"/>
<dbReference type="RefSeq" id="XP_015660044.1">
    <property type="nucleotide sequence ID" value="XM_015801424.1"/>
</dbReference>
<gene>
    <name evidence="2" type="ORF">ABB37_03938</name>
</gene>
<dbReference type="EMBL" id="LGTL01000006">
    <property type="protein sequence ID" value="KPA81605.1"/>
    <property type="molecule type" value="Genomic_DNA"/>
</dbReference>
<dbReference type="OrthoDB" id="272682at2759"/>
<sequence>MRRRGNSEPKTSAHPSITAAAAASAAARAAAKQPSTRQSRRRGFCIATGCFLFCLIVYVCLKGFSATSALPANSVRTTKPGLRVTERDVVALGLATQQVADLATLPGFDELSKIEAQLGAVYLMLLEQVAAAEELEDGGHALRQLDVSQHYLSSVADALRRAADVSYTKLKRMLLRELNAELAMAPTSLVRTMYGWMLSDLFLYCAVLPEYYLLKDDTAAHAVVLLRSVNLLSWSSLVHTGTNPELVDVQLASGASLASYDIFNWSSGAACRKSPLGALSPKWMQFCGTSFSSTAAVARRTAATYEELIVLHPDYAPLRLHYAVAFSFLGAGETAGARGDDGADAAAGGAFSSWSDHARKALGVVRNDREKVGVRYEQADGVHLLVLTLLEAYLTPADEWTSEQNAQLVHALGELKSCERVRMSLLAPTGWSGSAFQQEYRVPILTPEQVSALLAKAQVHLGAGHSALTPFHACL</sequence>
<dbReference type="RefSeq" id="XP_015660043.1">
    <property type="nucleotide sequence ID" value="XM_015801423.1"/>
</dbReference>